<evidence type="ECO:0000313" key="10">
    <source>
        <dbReference type="EMBL" id="SDG65330.1"/>
    </source>
</evidence>
<dbReference type="GO" id="GO:0005886">
    <property type="term" value="C:plasma membrane"/>
    <property type="evidence" value="ECO:0007669"/>
    <property type="project" value="UniProtKB-SubCell"/>
</dbReference>
<dbReference type="InterPro" id="IPR035906">
    <property type="entry name" value="MetI-like_sf"/>
</dbReference>
<keyword evidence="5 7" id="KW-1133">Transmembrane helix</keyword>
<feature type="transmembrane region" description="Helical" evidence="7">
    <location>
        <begin position="135"/>
        <end position="158"/>
    </location>
</feature>
<keyword evidence="11" id="KW-1185">Reference proteome</keyword>
<gene>
    <name evidence="10" type="ORF">SAMN04489810_0903</name>
</gene>
<keyword evidence="6 7" id="KW-0472">Membrane</keyword>
<dbReference type="PANTHER" id="PTHR43744">
    <property type="entry name" value="ABC TRANSPORTER PERMEASE PROTEIN MG189-RELATED-RELATED"/>
    <property type="match status" value="1"/>
</dbReference>
<evidence type="ECO:0000313" key="11">
    <source>
        <dbReference type="Proteomes" id="UP000199009"/>
    </source>
</evidence>
<evidence type="ECO:0000256" key="1">
    <source>
        <dbReference type="ARBA" id="ARBA00004651"/>
    </source>
</evidence>
<evidence type="ECO:0000256" key="2">
    <source>
        <dbReference type="ARBA" id="ARBA00022448"/>
    </source>
</evidence>
<dbReference type="OrthoDB" id="61122at2"/>
<dbReference type="EMBL" id="LT629692">
    <property type="protein sequence ID" value="SDG65330.1"/>
    <property type="molecule type" value="Genomic_DNA"/>
</dbReference>
<feature type="transmembrane region" description="Helical" evidence="7">
    <location>
        <begin position="269"/>
        <end position="290"/>
    </location>
</feature>
<dbReference type="RefSeq" id="WP_091487011.1">
    <property type="nucleotide sequence ID" value="NZ_LT629692.1"/>
</dbReference>
<organism evidence="10 11">
    <name type="scientific">Microbacterium pygmaeum</name>
    <dbReference type="NCBI Taxonomy" id="370764"/>
    <lineage>
        <taxon>Bacteria</taxon>
        <taxon>Bacillati</taxon>
        <taxon>Actinomycetota</taxon>
        <taxon>Actinomycetes</taxon>
        <taxon>Micrococcales</taxon>
        <taxon>Microbacteriaceae</taxon>
        <taxon>Microbacterium</taxon>
    </lineage>
</organism>
<name>A0A1G7W2E3_9MICO</name>
<proteinExistence type="inferred from homology"/>
<keyword evidence="4 7" id="KW-0812">Transmembrane</keyword>
<dbReference type="Gene3D" id="1.10.3720.10">
    <property type="entry name" value="MetI-like"/>
    <property type="match status" value="1"/>
</dbReference>
<feature type="transmembrane region" description="Helical" evidence="7">
    <location>
        <begin position="210"/>
        <end position="232"/>
    </location>
</feature>
<comment type="subcellular location">
    <subcellularLocation>
        <location evidence="1 7">Cell membrane</location>
        <topology evidence="1 7">Multi-pass membrane protein</topology>
    </subcellularLocation>
</comment>
<feature type="transmembrane region" description="Helical" evidence="7">
    <location>
        <begin position="170"/>
        <end position="189"/>
    </location>
</feature>
<dbReference type="GO" id="GO:0055085">
    <property type="term" value="P:transmembrane transport"/>
    <property type="evidence" value="ECO:0007669"/>
    <property type="project" value="InterPro"/>
</dbReference>
<dbReference type="AlphaFoldDB" id="A0A1G7W2E3"/>
<keyword evidence="3" id="KW-1003">Cell membrane</keyword>
<dbReference type="SUPFAM" id="SSF161098">
    <property type="entry name" value="MetI-like"/>
    <property type="match status" value="1"/>
</dbReference>
<feature type="compositionally biased region" description="Polar residues" evidence="8">
    <location>
        <begin position="1"/>
        <end position="11"/>
    </location>
</feature>
<evidence type="ECO:0000256" key="4">
    <source>
        <dbReference type="ARBA" id="ARBA00022692"/>
    </source>
</evidence>
<evidence type="ECO:0000256" key="3">
    <source>
        <dbReference type="ARBA" id="ARBA00022475"/>
    </source>
</evidence>
<evidence type="ECO:0000259" key="9">
    <source>
        <dbReference type="PROSITE" id="PS50928"/>
    </source>
</evidence>
<feature type="domain" description="ABC transmembrane type-1" evidence="9">
    <location>
        <begin position="98"/>
        <end position="290"/>
    </location>
</feature>
<dbReference type="STRING" id="370764.SAMN04489810_0903"/>
<comment type="similarity">
    <text evidence="7">Belongs to the binding-protein-dependent transport system permease family.</text>
</comment>
<dbReference type="PANTHER" id="PTHR43744:SF12">
    <property type="entry name" value="ABC TRANSPORTER PERMEASE PROTEIN MG189-RELATED"/>
    <property type="match status" value="1"/>
</dbReference>
<feature type="transmembrane region" description="Helical" evidence="7">
    <location>
        <begin position="37"/>
        <end position="59"/>
    </location>
</feature>
<reference evidence="10 11" key="1">
    <citation type="submission" date="2016-10" db="EMBL/GenBank/DDBJ databases">
        <authorList>
            <person name="de Groot N.N."/>
        </authorList>
    </citation>
    <scope>NUCLEOTIDE SEQUENCE [LARGE SCALE GENOMIC DNA]</scope>
    <source>
        <strain evidence="10 11">DSM 23142</strain>
    </source>
</reference>
<sequence>MTATQTLTTGRDVSRKAPPPRVQQPLSRRASRALRRIPVWIIVALLLVIVLYPQLWIILGSFKTQAEFLSNPTWSLPESFNLENYIQAFTRGNVAVNYRNSLLVTLPSVAIIVLLGVAAGYALEVMIWKGRHTTLLLILAGIMVPGQMILVPLFTVYFRAGLSNTLWPMILTYIVMGLPLTTFLMAAYFRAIPREIFEAATMDGSGPLKSFFVIGLPLMKNAIITVALVQFFSVWNDLLIALTFTTKPDLATIQVGLLSLNDQYGSTQYGPLFAAISINIVVLLVVFVFLNKKIMAGLAAGSLKG</sequence>
<dbReference type="Proteomes" id="UP000199009">
    <property type="component" value="Chromosome I"/>
</dbReference>
<feature type="region of interest" description="Disordered" evidence="8">
    <location>
        <begin position="1"/>
        <end position="25"/>
    </location>
</feature>
<dbReference type="CDD" id="cd06261">
    <property type="entry name" value="TM_PBP2"/>
    <property type="match status" value="1"/>
</dbReference>
<evidence type="ECO:0000256" key="7">
    <source>
        <dbReference type="RuleBase" id="RU363032"/>
    </source>
</evidence>
<accession>A0A1G7W2E3</accession>
<evidence type="ECO:0000256" key="6">
    <source>
        <dbReference type="ARBA" id="ARBA00023136"/>
    </source>
</evidence>
<dbReference type="PROSITE" id="PS50928">
    <property type="entry name" value="ABC_TM1"/>
    <property type="match status" value="1"/>
</dbReference>
<dbReference type="Pfam" id="PF00528">
    <property type="entry name" value="BPD_transp_1"/>
    <property type="match status" value="1"/>
</dbReference>
<feature type="transmembrane region" description="Helical" evidence="7">
    <location>
        <begin position="102"/>
        <end position="123"/>
    </location>
</feature>
<protein>
    <submittedName>
        <fullName evidence="10">Carbohydrate ABC transporter membrane protein 2, CUT1 family</fullName>
    </submittedName>
</protein>
<evidence type="ECO:0000256" key="8">
    <source>
        <dbReference type="SAM" id="MobiDB-lite"/>
    </source>
</evidence>
<evidence type="ECO:0000256" key="5">
    <source>
        <dbReference type="ARBA" id="ARBA00022989"/>
    </source>
</evidence>
<keyword evidence="2 7" id="KW-0813">Transport</keyword>
<dbReference type="InterPro" id="IPR000515">
    <property type="entry name" value="MetI-like"/>
</dbReference>